<evidence type="ECO:0000313" key="2">
    <source>
        <dbReference type="Proteomes" id="UP000029578"/>
    </source>
</evidence>
<proteinExistence type="predicted"/>
<comment type="caution">
    <text evidence="1">The sequence shown here is derived from an EMBL/GenBank/DDBJ whole genome shotgun (WGS) entry which is preliminary data.</text>
</comment>
<dbReference type="EMBL" id="JRNS01000541">
    <property type="protein sequence ID" value="KGF43488.1"/>
    <property type="molecule type" value="Genomic_DNA"/>
</dbReference>
<dbReference type="AlphaFoldDB" id="A0A096A8R2"/>
<name>A0A096A8R2_9BACT</name>
<protein>
    <submittedName>
        <fullName evidence="1">Uncharacterized protein</fullName>
    </submittedName>
</protein>
<dbReference type="Proteomes" id="UP000029578">
    <property type="component" value="Unassembled WGS sequence"/>
</dbReference>
<accession>A0A096A8R2</accession>
<evidence type="ECO:0000313" key="1">
    <source>
        <dbReference type="EMBL" id="KGF43488.1"/>
    </source>
</evidence>
<reference evidence="1 2" key="1">
    <citation type="submission" date="2014-07" db="EMBL/GenBank/DDBJ databases">
        <authorList>
            <person name="McCorrison J."/>
            <person name="Sanka R."/>
            <person name="Torralba M."/>
            <person name="Gillis M."/>
            <person name="Haft D.H."/>
            <person name="Methe B."/>
            <person name="Sutton G."/>
            <person name="Nelson K.E."/>
        </authorList>
    </citation>
    <scope>NUCLEOTIDE SEQUENCE [LARGE SCALE GENOMIC DNA]</scope>
    <source>
        <strain evidence="1 2">DNF00666</strain>
    </source>
</reference>
<sequence length="80" mass="9537">MEILYTFAFALQNKPSGKLLKAVKKEFFEKIYINREVVQEASVWFYIKWMGKRNEPINSLSLLLRHRLKTKGTKEKVLFT</sequence>
<organism evidence="1 2">
    <name type="scientific">Prevotella melaninogenica DNF00666</name>
    <dbReference type="NCBI Taxonomy" id="1401073"/>
    <lineage>
        <taxon>Bacteria</taxon>
        <taxon>Pseudomonadati</taxon>
        <taxon>Bacteroidota</taxon>
        <taxon>Bacteroidia</taxon>
        <taxon>Bacteroidales</taxon>
        <taxon>Prevotellaceae</taxon>
        <taxon>Prevotella</taxon>
    </lineage>
</organism>
<gene>
    <name evidence="1" type="ORF">HMPREF0661_12110</name>
</gene>